<evidence type="ECO:0000256" key="10">
    <source>
        <dbReference type="PROSITE-ProRule" id="PRU00552"/>
    </source>
</evidence>
<dbReference type="InterPro" id="IPR014001">
    <property type="entry name" value="Helicase_ATP-bd"/>
</dbReference>
<dbReference type="InterPro" id="IPR014014">
    <property type="entry name" value="RNA_helicase_DEAD_Q_motif"/>
</dbReference>
<evidence type="ECO:0000256" key="6">
    <source>
        <dbReference type="ARBA" id="ARBA00022840"/>
    </source>
</evidence>
<dbReference type="GO" id="GO:0005524">
    <property type="term" value="F:ATP binding"/>
    <property type="evidence" value="ECO:0007669"/>
    <property type="project" value="UniProtKB-KW"/>
</dbReference>
<dbReference type="EMBL" id="CP034234">
    <property type="protein sequence ID" value="AZK44231.1"/>
    <property type="molecule type" value="Genomic_DNA"/>
</dbReference>
<dbReference type="SUPFAM" id="SSF52540">
    <property type="entry name" value="P-loop containing nucleoside triphosphate hydrolases"/>
    <property type="match status" value="1"/>
</dbReference>
<feature type="domain" description="DEAD-box RNA helicase Q" evidence="15">
    <location>
        <begin position="1"/>
        <end position="29"/>
    </location>
</feature>
<feature type="region of interest" description="Disordered" evidence="12">
    <location>
        <begin position="389"/>
        <end position="476"/>
    </location>
</feature>
<name>A0A3S8RMR1_9FIRM</name>
<keyword evidence="2" id="KW-0963">Cytoplasm</keyword>
<dbReference type="FunFam" id="3.40.50.300:FF:000108">
    <property type="entry name" value="ATP-dependent RNA helicase RhlE"/>
    <property type="match status" value="1"/>
</dbReference>
<dbReference type="InterPro" id="IPR044742">
    <property type="entry name" value="DEAD/DEAH_RhlB"/>
</dbReference>
<dbReference type="EC" id="3.6.4.13" evidence="1"/>
<evidence type="ECO:0000256" key="5">
    <source>
        <dbReference type="ARBA" id="ARBA00022806"/>
    </source>
</evidence>
<dbReference type="InterPro" id="IPR050079">
    <property type="entry name" value="DEAD_box_RNA_helicase"/>
</dbReference>
<dbReference type="PROSITE" id="PS51192">
    <property type="entry name" value="HELICASE_ATP_BIND_1"/>
    <property type="match status" value="1"/>
</dbReference>
<dbReference type="Pfam" id="PF00271">
    <property type="entry name" value="Helicase_C"/>
    <property type="match status" value="1"/>
</dbReference>
<evidence type="ECO:0000256" key="11">
    <source>
        <dbReference type="RuleBase" id="RU000492"/>
    </source>
</evidence>
<evidence type="ECO:0000256" key="1">
    <source>
        <dbReference type="ARBA" id="ARBA00012552"/>
    </source>
</evidence>
<dbReference type="PANTHER" id="PTHR47959">
    <property type="entry name" value="ATP-DEPENDENT RNA HELICASE RHLE-RELATED"/>
    <property type="match status" value="1"/>
</dbReference>
<dbReference type="PANTHER" id="PTHR47959:SF13">
    <property type="entry name" value="ATP-DEPENDENT RNA HELICASE RHLE"/>
    <property type="match status" value="1"/>
</dbReference>
<evidence type="ECO:0000256" key="9">
    <source>
        <dbReference type="ARBA" id="ARBA00067932"/>
    </source>
</evidence>
<dbReference type="CDD" id="cd00268">
    <property type="entry name" value="DEADc"/>
    <property type="match status" value="1"/>
</dbReference>
<dbReference type="RefSeq" id="WP_125164408.1">
    <property type="nucleotide sequence ID" value="NZ_CP034234.1"/>
</dbReference>
<feature type="domain" description="Helicase C-terminal" evidence="14">
    <location>
        <begin position="231"/>
        <end position="379"/>
    </location>
</feature>
<feature type="compositionally biased region" description="Basic and acidic residues" evidence="12">
    <location>
        <begin position="396"/>
        <end position="405"/>
    </location>
</feature>
<gene>
    <name evidence="16" type="ORF">EEI45_05245</name>
</gene>
<reference evidence="16 17" key="1">
    <citation type="journal article" date="2020" name="Int. J. Syst. Evol. Microbiol.">
        <title>Description of Erysipelothrix piscisicarius sp. nov., an emergent fish pathogen, and assessment of virulence using a tiger barb (Puntigrus tetrazona) infection model.</title>
        <authorList>
            <person name="Pomaranski E.K."/>
            <person name="Griffin M.J."/>
            <person name="Camus A.C."/>
            <person name="Armwood A.R."/>
            <person name="Shelley J."/>
            <person name="Waldbieser G.C."/>
            <person name="LaFrentz B.R."/>
            <person name="Garcia J.C."/>
            <person name="Yanong R."/>
            <person name="Soto E."/>
        </authorList>
    </citation>
    <scope>NUCLEOTIDE SEQUENCE [LARGE SCALE GENOMIC DNA]</scope>
    <source>
        <strain evidence="16 17">15TAL0474</strain>
    </source>
</reference>
<proteinExistence type="inferred from homology"/>
<feature type="short sequence motif" description="Q motif" evidence="10">
    <location>
        <begin position="1"/>
        <end position="29"/>
    </location>
</feature>
<evidence type="ECO:0000313" key="16">
    <source>
        <dbReference type="EMBL" id="AZK44231.1"/>
    </source>
</evidence>
<feature type="domain" description="Helicase ATP-binding" evidence="13">
    <location>
        <begin position="32"/>
        <end position="208"/>
    </location>
</feature>
<protein>
    <recommendedName>
        <fullName evidence="9">ATP-dependent RNA helicase CshA</fullName>
        <ecNumber evidence="1">3.6.4.13</ecNumber>
    </recommendedName>
</protein>
<dbReference type="PROSITE" id="PS00039">
    <property type="entry name" value="DEAD_ATP_HELICASE"/>
    <property type="match status" value="1"/>
</dbReference>
<dbReference type="Proteomes" id="UP000278804">
    <property type="component" value="Chromosome"/>
</dbReference>
<comment type="similarity">
    <text evidence="7 11">Belongs to the DEAD box helicase family.</text>
</comment>
<dbReference type="InterPro" id="IPR011545">
    <property type="entry name" value="DEAD/DEAH_box_helicase_dom"/>
</dbReference>
<dbReference type="PROSITE" id="PS51195">
    <property type="entry name" value="Q_MOTIF"/>
    <property type="match status" value="1"/>
</dbReference>
<dbReference type="InterPro" id="IPR001650">
    <property type="entry name" value="Helicase_C-like"/>
</dbReference>
<evidence type="ECO:0000256" key="7">
    <source>
        <dbReference type="ARBA" id="ARBA00038437"/>
    </source>
</evidence>
<evidence type="ECO:0000256" key="2">
    <source>
        <dbReference type="ARBA" id="ARBA00022490"/>
    </source>
</evidence>
<dbReference type="GO" id="GO:0005829">
    <property type="term" value="C:cytosol"/>
    <property type="evidence" value="ECO:0007669"/>
    <property type="project" value="TreeGrafter"/>
</dbReference>
<evidence type="ECO:0000256" key="12">
    <source>
        <dbReference type="SAM" id="MobiDB-lite"/>
    </source>
</evidence>
<dbReference type="InterPro" id="IPR000629">
    <property type="entry name" value="RNA-helicase_DEAD-box_CS"/>
</dbReference>
<evidence type="ECO:0000256" key="8">
    <source>
        <dbReference type="ARBA" id="ARBA00047984"/>
    </source>
</evidence>
<evidence type="ECO:0000259" key="14">
    <source>
        <dbReference type="PROSITE" id="PS51194"/>
    </source>
</evidence>
<keyword evidence="4 11" id="KW-0378">Hydrolase</keyword>
<organism evidence="16 17">
    <name type="scientific">Erysipelothrix piscisicarius</name>
    <dbReference type="NCBI Taxonomy" id="2485784"/>
    <lineage>
        <taxon>Bacteria</taxon>
        <taxon>Bacillati</taxon>
        <taxon>Bacillota</taxon>
        <taxon>Erysipelotrichia</taxon>
        <taxon>Erysipelotrichales</taxon>
        <taxon>Erysipelotrichaceae</taxon>
        <taxon>Erysipelothrix</taxon>
    </lineage>
</organism>
<comment type="catalytic activity">
    <reaction evidence="8">
        <text>ATP + H2O = ADP + phosphate + H(+)</text>
        <dbReference type="Rhea" id="RHEA:13065"/>
        <dbReference type="ChEBI" id="CHEBI:15377"/>
        <dbReference type="ChEBI" id="CHEBI:15378"/>
        <dbReference type="ChEBI" id="CHEBI:30616"/>
        <dbReference type="ChEBI" id="CHEBI:43474"/>
        <dbReference type="ChEBI" id="CHEBI:456216"/>
        <dbReference type="EC" id="3.6.4.13"/>
    </reaction>
</comment>
<evidence type="ECO:0000259" key="15">
    <source>
        <dbReference type="PROSITE" id="PS51195"/>
    </source>
</evidence>
<keyword evidence="6 11" id="KW-0067">ATP-binding</keyword>
<keyword evidence="3 11" id="KW-0547">Nucleotide-binding</keyword>
<evidence type="ECO:0000256" key="3">
    <source>
        <dbReference type="ARBA" id="ARBA00022741"/>
    </source>
</evidence>
<feature type="compositionally biased region" description="Basic residues" evidence="12">
    <location>
        <begin position="439"/>
        <end position="454"/>
    </location>
</feature>
<dbReference type="GO" id="GO:0003723">
    <property type="term" value="F:RNA binding"/>
    <property type="evidence" value="ECO:0007669"/>
    <property type="project" value="UniProtKB-ARBA"/>
</dbReference>
<keyword evidence="5 11" id="KW-0347">Helicase</keyword>
<dbReference type="Gene3D" id="3.40.50.300">
    <property type="entry name" value="P-loop containing nucleotide triphosphate hydrolases"/>
    <property type="match status" value="2"/>
</dbReference>
<dbReference type="CDD" id="cd18787">
    <property type="entry name" value="SF2_C_DEAD"/>
    <property type="match status" value="1"/>
</dbReference>
<dbReference type="PROSITE" id="PS51194">
    <property type="entry name" value="HELICASE_CTER"/>
    <property type="match status" value="1"/>
</dbReference>
<dbReference type="SMART" id="SM00490">
    <property type="entry name" value="HELICc"/>
    <property type="match status" value="1"/>
</dbReference>
<evidence type="ECO:0000313" key="17">
    <source>
        <dbReference type="Proteomes" id="UP000278804"/>
    </source>
</evidence>
<accession>A0A3S8RMR1</accession>
<dbReference type="SMART" id="SM00487">
    <property type="entry name" value="DEXDc"/>
    <property type="match status" value="1"/>
</dbReference>
<sequence>MEFKDLGINEKILQALTEQGYQKPTPIQEQAIPALLKHQDLIGLAQTGTGKTAAFAVPTLQNLKQKAFDRNGKRKIRTLVLTPTRELAIQIQENFEMYGKYMDLRSTVIFGGVAQRYQVKALRNGVDILIATPGRLEDLMSQGYIDLSHIEIFILDEADRMLDMGFINDVKRIIKKLPKKKQTLLFSATMPSEISSIAEMLLNHPTTVAVTPVSSTVETVDQSVYYVDQRNKTQLLIDVLENKSFDSVLVFTRTKRGADRVARDLCRSNINAVAIHGDKSQGARQRALSGFKDKTINVMVATDIAARGIDINELKYVVNYELPEVPETYVHRIGRTGRAGFSGSAISFCNFEEIPLLKDIERVIQMRVPVVKSHNYPLLDKTIKDGKISKKKKAKLERIKAEESKTKKKPTKQKDSKSKGKPKKKEKELNGPYDWSNHASKKAKKQSQKAKKSNSSRLHDKNQEQKSTQRRKKSVR</sequence>
<dbReference type="GO" id="GO:0003724">
    <property type="term" value="F:RNA helicase activity"/>
    <property type="evidence" value="ECO:0007669"/>
    <property type="project" value="UniProtKB-EC"/>
</dbReference>
<dbReference type="AlphaFoldDB" id="A0A3S8RMR1"/>
<evidence type="ECO:0000256" key="4">
    <source>
        <dbReference type="ARBA" id="ARBA00022801"/>
    </source>
</evidence>
<dbReference type="InterPro" id="IPR027417">
    <property type="entry name" value="P-loop_NTPase"/>
</dbReference>
<keyword evidence="17" id="KW-1185">Reference proteome</keyword>
<dbReference type="Pfam" id="PF00270">
    <property type="entry name" value="DEAD"/>
    <property type="match status" value="1"/>
</dbReference>
<dbReference type="GO" id="GO:0016787">
    <property type="term" value="F:hydrolase activity"/>
    <property type="evidence" value="ECO:0007669"/>
    <property type="project" value="UniProtKB-KW"/>
</dbReference>
<evidence type="ECO:0000259" key="13">
    <source>
        <dbReference type="PROSITE" id="PS51192"/>
    </source>
</evidence>
<dbReference type="KEGG" id="eri:EEI45_05245"/>